<organism evidence="1 2">
    <name type="scientific">Nemania bipapillata</name>
    <dbReference type="NCBI Taxonomy" id="110536"/>
    <lineage>
        <taxon>Eukaryota</taxon>
        <taxon>Fungi</taxon>
        <taxon>Dikarya</taxon>
        <taxon>Ascomycota</taxon>
        <taxon>Pezizomycotina</taxon>
        <taxon>Sordariomycetes</taxon>
        <taxon>Xylariomycetidae</taxon>
        <taxon>Xylariales</taxon>
        <taxon>Xylariaceae</taxon>
        <taxon>Nemania</taxon>
    </lineage>
</organism>
<name>A0ACC2J775_9PEZI</name>
<accession>A0ACC2J775</accession>
<dbReference type="EMBL" id="JAPESX010000096">
    <property type="protein sequence ID" value="KAJ8123335.1"/>
    <property type="molecule type" value="Genomic_DNA"/>
</dbReference>
<protein>
    <submittedName>
        <fullName evidence="1">Uncharacterized protein</fullName>
    </submittedName>
</protein>
<evidence type="ECO:0000313" key="1">
    <source>
        <dbReference type="EMBL" id="KAJ8123335.1"/>
    </source>
</evidence>
<reference evidence="1" key="1">
    <citation type="submission" date="2022-11" db="EMBL/GenBank/DDBJ databases">
        <title>Genome Sequence of Nemania bipapillata.</title>
        <authorList>
            <person name="Buettner E."/>
        </authorList>
    </citation>
    <scope>NUCLEOTIDE SEQUENCE</scope>
    <source>
        <strain evidence="1">CP14</strain>
    </source>
</reference>
<sequence length="425" mass="47870">MSFRDDWPKMPDGRDFDGRHLLALVRSGNSPFHDKWVVSLLIQEIEENLCAQVVDIPCVSNGSNNYGVHLKLSSGMDVVARLARGDVNMPDYDGFPIHVQVPEVKFEAEVYELLQSAPDILASRLLYHRVPVQHEGPKLESPKDIAGRRLLVFQKAEGENNVWRTLSPAQKSCLLSQAARIRASLYKFQVPPEFASAWLRERLFEQKPESFPIPIAPTREFCITLFTSKIEATIKNVGDMIGWEDDHNTVGPVAAAAKQSLLRLIPHIMPAGDDENLLYRFVIDHGDFGVHNMLIAMDANSQPLATSLFDWETGCIVPAVLSDPLMAVTVDLVTDEDAAPALTRLPRTVTAEELKQIATWPKLYFEALFLKAPDYKRSIQAGKDARHLWFALRDWRGDDPEDYFGDLGAWAEKRIRELSVNQEVT</sequence>
<proteinExistence type="predicted"/>
<gene>
    <name evidence="1" type="ORF">ONZ43_g692</name>
</gene>
<comment type="caution">
    <text evidence="1">The sequence shown here is derived from an EMBL/GenBank/DDBJ whole genome shotgun (WGS) entry which is preliminary data.</text>
</comment>
<dbReference type="Proteomes" id="UP001153334">
    <property type="component" value="Unassembled WGS sequence"/>
</dbReference>
<evidence type="ECO:0000313" key="2">
    <source>
        <dbReference type="Proteomes" id="UP001153334"/>
    </source>
</evidence>
<keyword evidence="2" id="KW-1185">Reference proteome</keyword>